<dbReference type="Gene3D" id="3.30.1330.30">
    <property type="match status" value="1"/>
</dbReference>
<dbReference type="Gene3D" id="3.40.1280.10">
    <property type="match status" value="1"/>
</dbReference>
<accession>A0ABP4XWJ4</accession>
<gene>
    <name evidence="6" type="primary">rlmB</name>
    <name evidence="6" type="ORF">GCM10009682_18330</name>
</gene>
<feature type="domain" description="RNA 2-O ribose methyltransferase substrate binding" evidence="5">
    <location>
        <begin position="128"/>
        <end position="204"/>
    </location>
</feature>
<keyword evidence="3" id="KW-0808">Transferase</keyword>
<reference evidence="7" key="1">
    <citation type="journal article" date="2019" name="Int. J. Syst. Evol. Microbiol.">
        <title>The Global Catalogue of Microorganisms (GCM) 10K type strain sequencing project: providing services to taxonomists for standard genome sequencing and annotation.</title>
        <authorList>
            <consortium name="The Broad Institute Genomics Platform"/>
            <consortium name="The Broad Institute Genome Sequencing Center for Infectious Disease"/>
            <person name="Wu L."/>
            <person name="Ma J."/>
        </authorList>
    </citation>
    <scope>NUCLEOTIDE SEQUENCE [LARGE SCALE GENOMIC DNA]</scope>
    <source>
        <strain evidence="7">JCM 13250</strain>
    </source>
</reference>
<dbReference type="Pfam" id="PF08032">
    <property type="entry name" value="SpoU_sub_bind"/>
    <property type="match status" value="1"/>
</dbReference>
<dbReference type="Pfam" id="PF00588">
    <property type="entry name" value="SpoU_methylase"/>
    <property type="match status" value="1"/>
</dbReference>
<evidence type="ECO:0000259" key="5">
    <source>
        <dbReference type="SMART" id="SM00967"/>
    </source>
</evidence>
<evidence type="ECO:0000256" key="3">
    <source>
        <dbReference type="ARBA" id="ARBA00022679"/>
    </source>
</evidence>
<dbReference type="InterPro" id="IPR029064">
    <property type="entry name" value="Ribosomal_eL30-like_sf"/>
</dbReference>
<evidence type="ECO:0000256" key="4">
    <source>
        <dbReference type="SAM" id="MobiDB-lite"/>
    </source>
</evidence>
<feature type="region of interest" description="Disordered" evidence="4">
    <location>
        <begin position="1"/>
        <end position="128"/>
    </location>
</feature>
<keyword evidence="7" id="KW-1185">Reference proteome</keyword>
<dbReference type="InterPro" id="IPR013123">
    <property type="entry name" value="SpoU_subst-bd"/>
</dbReference>
<dbReference type="Proteomes" id="UP001500218">
    <property type="component" value="Unassembled WGS sequence"/>
</dbReference>
<evidence type="ECO:0000256" key="2">
    <source>
        <dbReference type="ARBA" id="ARBA00022603"/>
    </source>
</evidence>
<name>A0ABP4XWJ4_9ACTN</name>
<dbReference type="SUPFAM" id="SSF55315">
    <property type="entry name" value="L30e-like"/>
    <property type="match status" value="1"/>
</dbReference>
<feature type="compositionally biased region" description="Basic and acidic residues" evidence="4">
    <location>
        <begin position="60"/>
        <end position="69"/>
    </location>
</feature>
<evidence type="ECO:0000256" key="1">
    <source>
        <dbReference type="ARBA" id="ARBA00007228"/>
    </source>
</evidence>
<dbReference type="RefSeq" id="WP_344128369.1">
    <property type="nucleotide sequence ID" value="NZ_BAAALT010000046.1"/>
</dbReference>
<dbReference type="PANTHER" id="PTHR46429">
    <property type="entry name" value="23S RRNA (GUANOSINE-2'-O-)-METHYLTRANSFERASE RLMB"/>
    <property type="match status" value="1"/>
</dbReference>
<evidence type="ECO:0000313" key="7">
    <source>
        <dbReference type="Proteomes" id="UP001500218"/>
    </source>
</evidence>
<dbReference type="EMBL" id="BAAALT010000046">
    <property type="protein sequence ID" value="GAA1797012.1"/>
    <property type="molecule type" value="Genomic_DNA"/>
</dbReference>
<comment type="caution">
    <text evidence="6">The sequence shown here is derived from an EMBL/GenBank/DDBJ whole genome shotgun (WGS) entry which is preliminary data.</text>
</comment>
<keyword evidence="2" id="KW-0489">Methyltransferase</keyword>
<dbReference type="PANTHER" id="PTHR46429:SF1">
    <property type="entry name" value="23S RRNA (GUANOSINE-2'-O-)-METHYLTRANSFERASE RLMB"/>
    <property type="match status" value="1"/>
</dbReference>
<dbReference type="InterPro" id="IPR029026">
    <property type="entry name" value="tRNA_m1G_MTases_N"/>
</dbReference>
<dbReference type="InterPro" id="IPR004441">
    <property type="entry name" value="rRNA_MeTrfase_TrmH"/>
</dbReference>
<protein>
    <submittedName>
        <fullName evidence="6">23S rRNA (Guanosine(2251)-2'-O)-methyltransferase RlmB</fullName>
    </submittedName>
</protein>
<sequence length="369" mass="38396">MAGNSIRRGRRTTSVKGAAKGSGGKNRQSLAGRGRTLPADERPWHKGYSGDEPLPAKTARKQDKERRAAAAEGRAPKIGQPGTKATSNWAKAGTGAGGRKGNFRPTVRSGPKVAPGRRSTPPKDAPELLVGRNPVVEALRAHVPGTALYCAQGIDVDERVAEAVRTAGDRGMPILEISRAELDRMTGGVLHQGLGLQVPPFAYEPFEDLISAALESTAPLLVALDGVTDPRNLGAVLRSAAAFGAHGVFLPERRAASITASAWRTSAGAAARIPVSQVVNLTRALKACQNEGFTVVGLDADGEMSLYDLEAAVGPLVVVVGSEGRGLSRLVGETCDLTVSIPMASDVESLNASVAAAVTLAEVTRRRKG</sequence>
<dbReference type="CDD" id="cd18103">
    <property type="entry name" value="SpoU-like_RlmB"/>
    <property type="match status" value="1"/>
</dbReference>
<proteinExistence type="inferred from homology"/>
<organism evidence="6 7">
    <name type="scientific">Luedemannella flava</name>
    <dbReference type="NCBI Taxonomy" id="349316"/>
    <lineage>
        <taxon>Bacteria</taxon>
        <taxon>Bacillati</taxon>
        <taxon>Actinomycetota</taxon>
        <taxon>Actinomycetes</taxon>
        <taxon>Micromonosporales</taxon>
        <taxon>Micromonosporaceae</taxon>
        <taxon>Luedemannella</taxon>
    </lineage>
</organism>
<dbReference type="InterPro" id="IPR001537">
    <property type="entry name" value="SpoU_MeTrfase"/>
</dbReference>
<dbReference type="SUPFAM" id="SSF75217">
    <property type="entry name" value="alpha/beta knot"/>
    <property type="match status" value="1"/>
</dbReference>
<evidence type="ECO:0000313" key="6">
    <source>
        <dbReference type="EMBL" id="GAA1797012.1"/>
    </source>
</evidence>
<dbReference type="InterPro" id="IPR029028">
    <property type="entry name" value="Alpha/beta_knot_MTases"/>
</dbReference>
<dbReference type="SMART" id="SM00967">
    <property type="entry name" value="SpoU_sub_bind"/>
    <property type="match status" value="1"/>
</dbReference>
<comment type="similarity">
    <text evidence="1">Belongs to the class IV-like SAM-binding methyltransferase superfamily. RNA methyltransferase TrmH family.</text>
</comment>
<dbReference type="NCBIfam" id="TIGR00186">
    <property type="entry name" value="rRNA_methyl_3"/>
    <property type="match status" value="1"/>
</dbReference>